<accession>A0AAD3N675</accession>
<proteinExistence type="predicted"/>
<dbReference type="AlphaFoldDB" id="A0AAD3N675"/>
<sequence length="75" mass="8271">MAGNGSQPLYTHCALKHSGAADCQHQNDSAGHCLQYCSYTTMENDTKEMIHVATIDKLQTSWNSVIMGKEDLSRP</sequence>
<reference evidence="1" key="1">
    <citation type="submission" date="2022-08" db="EMBL/GenBank/DDBJ databases">
        <title>Genome sequencing of akame (Lates japonicus).</title>
        <authorList>
            <person name="Hashiguchi Y."/>
            <person name="Takahashi H."/>
        </authorList>
    </citation>
    <scope>NUCLEOTIDE SEQUENCE</scope>
    <source>
        <strain evidence="1">Kochi</strain>
    </source>
</reference>
<gene>
    <name evidence="1" type="ORF">AKAME5_001746700</name>
</gene>
<name>A0AAD3N675_LATJO</name>
<evidence type="ECO:0000313" key="2">
    <source>
        <dbReference type="Proteomes" id="UP001279410"/>
    </source>
</evidence>
<evidence type="ECO:0000313" key="1">
    <source>
        <dbReference type="EMBL" id="GLD66037.1"/>
    </source>
</evidence>
<keyword evidence="2" id="KW-1185">Reference proteome</keyword>
<dbReference type="Proteomes" id="UP001279410">
    <property type="component" value="Unassembled WGS sequence"/>
</dbReference>
<dbReference type="EMBL" id="BRZM01000086">
    <property type="protein sequence ID" value="GLD66037.1"/>
    <property type="molecule type" value="Genomic_DNA"/>
</dbReference>
<comment type="caution">
    <text evidence="1">The sequence shown here is derived from an EMBL/GenBank/DDBJ whole genome shotgun (WGS) entry which is preliminary data.</text>
</comment>
<organism evidence="1 2">
    <name type="scientific">Lates japonicus</name>
    <name type="common">Japanese lates</name>
    <dbReference type="NCBI Taxonomy" id="270547"/>
    <lineage>
        <taxon>Eukaryota</taxon>
        <taxon>Metazoa</taxon>
        <taxon>Chordata</taxon>
        <taxon>Craniata</taxon>
        <taxon>Vertebrata</taxon>
        <taxon>Euteleostomi</taxon>
        <taxon>Actinopterygii</taxon>
        <taxon>Neopterygii</taxon>
        <taxon>Teleostei</taxon>
        <taxon>Neoteleostei</taxon>
        <taxon>Acanthomorphata</taxon>
        <taxon>Carangaria</taxon>
        <taxon>Carangaria incertae sedis</taxon>
        <taxon>Centropomidae</taxon>
        <taxon>Lates</taxon>
    </lineage>
</organism>
<protein>
    <submittedName>
        <fullName evidence="1">Uncharacterized protein</fullName>
    </submittedName>
</protein>